<dbReference type="Proteomes" id="UP001055159">
    <property type="component" value="Chromosome"/>
</dbReference>
<dbReference type="SUPFAM" id="SSF55073">
    <property type="entry name" value="Nucleotide cyclase"/>
    <property type="match status" value="1"/>
</dbReference>
<evidence type="ECO:0000313" key="6">
    <source>
        <dbReference type="Proteomes" id="UP001055159"/>
    </source>
</evidence>
<dbReference type="InterPro" id="IPR001633">
    <property type="entry name" value="EAL_dom"/>
</dbReference>
<dbReference type="PANTHER" id="PTHR33121:SF70">
    <property type="entry name" value="SIGNALING PROTEIN YKOW"/>
    <property type="match status" value="1"/>
</dbReference>
<feature type="transmembrane region" description="Helical" evidence="1">
    <location>
        <begin position="83"/>
        <end position="103"/>
    </location>
</feature>
<dbReference type="PROSITE" id="PS50883">
    <property type="entry name" value="EAL"/>
    <property type="match status" value="1"/>
</dbReference>
<dbReference type="AlphaFoldDB" id="A0A9X2YHT3"/>
<keyword evidence="6" id="KW-1185">Reference proteome</keyword>
<evidence type="ECO:0000313" key="4">
    <source>
        <dbReference type="EMBL" id="MCV7073438.1"/>
    </source>
</evidence>
<dbReference type="SUPFAM" id="SSF141868">
    <property type="entry name" value="EAL domain-like"/>
    <property type="match status" value="1"/>
</dbReference>
<dbReference type="EMBL" id="JACKRN010000872">
    <property type="protein sequence ID" value="MCV7073438.1"/>
    <property type="molecule type" value="Genomic_DNA"/>
</dbReference>
<feature type="domain" description="EAL" evidence="2">
    <location>
        <begin position="332"/>
        <end position="568"/>
    </location>
</feature>
<dbReference type="InterPro" id="IPR019278">
    <property type="entry name" value="DICT_dom"/>
</dbReference>
<reference evidence="5" key="3">
    <citation type="submission" date="2022-08" db="EMBL/GenBank/DDBJ databases">
        <title>Whole genome sequencing of non-tuberculosis mycobacteria type-strains.</title>
        <authorList>
            <person name="Igarashi Y."/>
            <person name="Osugi A."/>
            <person name="Mitarai S."/>
        </authorList>
    </citation>
    <scope>NUCLEOTIDE SEQUENCE</scope>
    <source>
        <strain evidence="5">JCM 16372</strain>
    </source>
</reference>
<dbReference type="SMART" id="SM00267">
    <property type="entry name" value="GGDEF"/>
    <property type="match status" value="1"/>
</dbReference>
<dbReference type="InterPro" id="IPR050706">
    <property type="entry name" value="Cyclic-di-GMP_PDE-like"/>
</dbReference>
<feature type="transmembrane region" description="Helical" evidence="1">
    <location>
        <begin position="109"/>
        <end position="133"/>
    </location>
</feature>
<evidence type="ECO:0000259" key="3">
    <source>
        <dbReference type="PROSITE" id="PS50887"/>
    </source>
</evidence>
<dbReference type="InterPro" id="IPR043128">
    <property type="entry name" value="Rev_trsase/Diguanyl_cyclase"/>
</dbReference>
<name>A0A9X2YHT3_9MYCO</name>
<keyword evidence="1" id="KW-1133">Transmembrane helix</keyword>
<dbReference type="InterPro" id="IPR000160">
    <property type="entry name" value="GGDEF_dom"/>
</dbReference>
<keyword evidence="1" id="KW-0472">Membrane</keyword>
<dbReference type="SMART" id="SM00052">
    <property type="entry name" value="EAL"/>
    <property type="match status" value="1"/>
</dbReference>
<dbReference type="NCBIfam" id="TIGR00254">
    <property type="entry name" value="GGDEF"/>
    <property type="match status" value="1"/>
</dbReference>
<proteinExistence type="predicted"/>
<evidence type="ECO:0000313" key="5">
    <source>
        <dbReference type="EMBL" id="ULP38252.1"/>
    </source>
</evidence>
<dbReference type="CDD" id="cd01949">
    <property type="entry name" value="GGDEF"/>
    <property type="match status" value="1"/>
</dbReference>
<dbReference type="Gene3D" id="3.30.70.270">
    <property type="match status" value="1"/>
</dbReference>
<dbReference type="Pfam" id="PF00563">
    <property type="entry name" value="EAL"/>
    <property type="match status" value="1"/>
</dbReference>
<evidence type="ECO:0000256" key="1">
    <source>
        <dbReference type="SAM" id="Phobius"/>
    </source>
</evidence>
<evidence type="ECO:0000259" key="2">
    <source>
        <dbReference type="PROSITE" id="PS50883"/>
    </source>
</evidence>
<gene>
    <name evidence="4" type="ORF">H7H73_27125</name>
    <name evidence="5" type="ORF">MJO55_07440</name>
</gene>
<dbReference type="Proteomes" id="UP001140272">
    <property type="component" value="Unassembled WGS sequence"/>
</dbReference>
<protein>
    <submittedName>
        <fullName evidence="4">EAL domain-containing protein</fullName>
    </submittedName>
</protein>
<dbReference type="InterPro" id="IPR029787">
    <property type="entry name" value="Nucleotide_cyclase"/>
</dbReference>
<accession>A0A9X2YHT3</accession>
<evidence type="ECO:0000313" key="7">
    <source>
        <dbReference type="Proteomes" id="UP001140272"/>
    </source>
</evidence>
<feature type="domain" description="GGDEF" evidence="3">
    <location>
        <begin position="173"/>
        <end position="307"/>
    </location>
</feature>
<dbReference type="RefSeq" id="WP_239735853.1">
    <property type="nucleotide sequence ID" value="NZ_CP092427.2"/>
</dbReference>
<dbReference type="GO" id="GO:0071111">
    <property type="term" value="F:cyclic-guanylate-specific phosphodiesterase activity"/>
    <property type="evidence" value="ECO:0007669"/>
    <property type="project" value="InterPro"/>
</dbReference>
<organism evidence="4 7">
    <name type="scientific">Mycolicibacterium rufum</name>
    <dbReference type="NCBI Taxonomy" id="318424"/>
    <lineage>
        <taxon>Bacteria</taxon>
        <taxon>Bacillati</taxon>
        <taxon>Actinomycetota</taxon>
        <taxon>Actinomycetes</taxon>
        <taxon>Mycobacteriales</taxon>
        <taxon>Mycobacteriaceae</taxon>
        <taxon>Mycolicibacterium</taxon>
    </lineage>
</organism>
<dbReference type="Gene3D" id="3.20.20.450">
    <property type="entry name" value="EAL domain"/>
    <property type="match status" value="1"/>
</dbReference>
<sequence>MSSPRGPDGMLATVLSASAAACCLILGALSATRQQGELVGIVGASAVAVGSLSQSDALIGLAGCFLIAVLNSFGALAYSMRTVAAAILIATATTGALGIQLAHDTGDPALAVGAVAMICVLNIGLPLAVGAIANTVRSDLRDAECDALTGLYHRRAFLREAAGLSRTPAGPDAQLVVVMIDIDDFKRLNDTAGHAAGDRALIAIAETLRDQAATSAVIARWGGEEFAVADILSDDDAAELAEQLCRRLAEVPSSVPFTASIGWSGMALRTIGLDAGGGAVDALLIRADSAMYAAKRRGGNQVQHCPTEPLDADDSFGGWQPRSTQQIADAPVDDTARRLDAAVDGIGLTSVFQPIVSLSDETVIGFEVLTRWPQLDDPHPTDVFAWAETTGRTEELEGRCIESALKCALGAGVGRDSWLFINTEPSAGNIASVDGRRLVFELTERRLLEHPGALLRKVDALRAQGCVIALDDVGAQPDSLAVLDVVCPEVIKLEPGVIQQGADNEGVRTLAAVLAHRRRTGATILVEGIETTAQLERARAIGAALGQGYRFGRPAPLQGQATTTRWAPEPMAHLPPVGPGTPFDVVADSVAVRRERQDTLVALSRYIESLALASANPPIVLVALQRVERFTPRTRRSYQRLSAVSPLVAVFGEGLPADLGTLRSVPLDPQDPLAAEWIVLILGPDTATALIAREEHGRRGDDDRIFAAALTNDRLLVTTAARCLLSRVG</sequence>
<keyword evidence="1" id="KW-0812">Transmembrane</keyword>
<dbReference type="PROSITE" id="PS51257">
    <property type="entry name" value="PROKAR_LIPOPROTEIN"/>
    <property type="match status" value="1"/>
</dbReference>
<dbReference type="InterPro" id="IPR035919">
    <property type="entry name" value="EAL_sf"/>
</dbReference>
<dbReference type="Pfam" id="PF00990">
    <property type="entry name" value="GGDEF"/>
    <property type="match status" value="1"/>
</dbReference>
<dbReference type="CDD" id="cd01948">
    <property type="entry name" value="EAL"/>
    <property type="match status" value="1"/>
</dbReference>
<dbReference type="EMBL" id="CP092427">
    <property type="protein sequence ID" value="ULP38252.1"/>
    <property type="molecule type" value="Genomic_DNA"/>
</dbReference>
<reference evidence="4" key="2">
    <citation type="journal article" date="2022" name="BMC Genomics">
        <title>Comparative genome analysis of mycobacteria focusing on tRNA and non-coding RNA.</title>
        <authorList>
            <person name="Behra P.R.K."/>
            <person name="Pettersson B.M.F."/>
            <person name="Ramesh M."/>
            <person name="Das S."/>
            <person name="Dasgupta S."/>
            <person name="Kirsebom L.A."/>
        </authorList>
    </citation>
    <scope>NUCLEOTIDE SEQUENCE</scope>
    <source>
        <strain evidence="4">DSM 45406</strain>
    </source>
</reference>
<dbReference type="PROSITE" id="PS50887">
    <property type="entry name" value="GGDEF"/>
    <property type="match status" value="1"/>
</dbReference>
<dbReference type="PANTHER" id="PTHR33121">
    <property type="entry name" value="CYCLIC DI-GMP PHOSPHODIESTERASE PDEF"/>
    <property type="match status" value="1"/>
</dbReference>
<reference evidence="4" key="1">
    <citation type="submission" date="2020-07" db="EMBL/GenBank/DDBJ databases">
        <authorList>
            <person name="Pettersson B.M.F."/>
            <person name="Behra P.R.K."/>
            <person name="Ramesh M."/>
            <person name="Das S."/>
            <person name="Dasgupta S."/>
            <person name="Kirsebom L.A."/>
        </authorList>
    </citation>
    <scope>NUCLEOTIDE SEQUENCE</scope>
    <source>
        <strain evidence="4">DSM 45406</strain>
    </source>
</reference>
<feature type="transmembrane region" description="Helical" evidence="1">
    <location>
        <begin position="57"/>
        <end position="76"/>
    </location>
</feature>
<dbReference type="Pfam" id="PF10069">
    <property type="entry name" value="DICT"/>
    <property type="match status" value="1"/>
</dbReference>